<sequence length="387" mass="42385">MLNSRISSRPARIGLLTVVLATTTGALYGCADKVDEADAQQFKVTADDQTCEVSGETAETGTASFDVTNNGSKVTEFYTYTDAGRVVGEVENIGPGATRKLVVQLTDPGDYTLTCKPGMVGEGISQPLTVTGEAIDVVEGDEAAREAVDGYLSYVRNQTQTLKDQTKDFTAAIEEGDIDKAKELFPIVRIPYERIEPVAESFPDDLDPRIDVREADLEEGQEWTGFHKIEKQLFDDGKITDQTKKDAQQLEDDLAELVDGVSSDDFTFTPVQIASGAQGLLDEIATSKITGEEDIFSGTDLYDFQANLDGSKAAIASLEKVIDDKDPQLLSDINDRFDDVQKLLDKYREGDGFVDYNDVDQNKRRELSDSIDVLTEKVARVQEVVAQ</sequence>
<evidence type="ECO:0000313" key="7">
    <source>
        <dbReference type="Proteomes" id="UP001220064"/>
    </source>
</evidence>
<dbReference type="Proteomes" id="UP001220064">
    <property type="component" value="Chromosome"/>
</dbReference>
<gene>
    <name evidence="6" type="primary">efeO</name>
    <name evidence="6" type="ORF">CMASS_03650</name>
</gene>
<feature type="domain" description="Imelysin-like" evidence="4">
    <location>
        <begin position="147"/>
        <end position="379"/>
    </location>
</feature>
<dbReference type="InterPro" id="IPR038352">
    <property type="entry name" value="Imelysin_sf"/>
</dbReference>
<dbReference type="InterPro" id="IPR008972">
    <property type="entry name" value="Cupredoxin"/>
</dbReference>
<evidence type="ECO:0000259" key="4">
    <source>
        <dbReference type="Pfam" id="PF09375"/>
    </source>
</evidence>
<comment type="subcellular location">
    <subcellularLocation>
        <location evidence="1">Periplasm</location>
    </subcellularLocation>
</comment>
<reference evidence="6 7" key="1">
    <citation type="submission" date="2020-10" db="EMBL/GenBank/DDBJ databases">
        <title>Complete genome sequence of Corynebacterium massiliense DSM 45435, type strain of Corynebacterium massiliense.</title>
        <authorList>
            <person name="Busche T."/>
            <person name="Kalinowski J."/>
            <person name="Ruckert C."/>
        </authorList>
    </citation>
    <scope>NUCLEOTIDE SEQUENCE [LARGE SCALE GENOMIC DNA]</scope>
    <source>
        <strain evidence="6 7">DSM 45435</strain>
    </source>
</reference>
<evidence type="ECO:0000256" key="3">
    <source>
        <dbReference type="ARBA" id="ARBA00022729"/>
    </source>
</evidence>
<keyword evidence="3" id="KW-0732">Signal</keyword>
<dbReference type="InterPro" id="IPR028096">
    <property type="entry name" value="EfeO_Cupredoxin"/>
</dbReference>
<dbReference type="Gene3D" id="2.60.40.420">
    <property type="entry name" value="Cupredoxins - blue copper proteins"/>
    <property type="match status" value="1"/>
</dbReference>
<dbReference type="InterPro" id="IPR053377">
    <property type="entry name" value="Iron_uptake_EfeM/EfeO"/>
</dbReference>
<dbReference type="RefSeq" id="WP_022862796.1">
    <property type="nucleotide sequence ID" value="NZ_ATVG01000004.1"/>
</dbReference>
<feature type="domain" description="EfeO-type cupredoxin-like" evidence="5">
    <location>
        <begin position="27"/>
        <end position="119"/>
    </location>
</feature>
<accession>A0ABY7U664</accession>
<dbReference type="InterPro" id="IPR050894">
    <property type="entry name" value="EfeM/EfeO_iron_uptake"/>
</dbReference>
<dbReference type="Pfam" id="PF13473">
    <property type="entry name" value="Cupredoxin_1"/>
    <property type="match status" value="1"/>
</dbReference>
<dbReference type="InterPro" id="IPR018976">
    <property type="entry name" value="Imelysin-like"/>
</dbReference>
<dbReference type="Pfam" id="PF09375">
    <property type="entry name" value="Peptidase_M75"/>
    <property type="match status" value="1"/>
</dbReference>
<dbReference type="NCBIfam" id="NF041757">
    <property type="entry name" value="EfeO"/>
    <property type="match status" value="1"/>
</dbReference>
<dbReference type="PANTHER" id="PTHR39192">
    <property type="entry name" value="IRON UPTAKE SYSTEM COMPONENT EFEO"/>
    <property type="match status" value="1"/>
</dbReference>
<evidence type="ECO:0000259" key="5">
    <source>
        <dbReference type="Pfam" id="PF13473"/>
    </source>
</evidence>
<name>A0ABY7U664_9CORY</name>
<organism evidence="6 7">
    <name type="scientific">Corynebacterium massiliense DSM 45435</name>
    <dbReference type="NCBI Taxonomy" id="1121364"/>
    <lineage>
        <taxon>Bacteria</taxon>
        <taxon>Bacillati</taxon>
        <taxon>Actinomycetota</taxon>
        <taxon>Actinomycetes</taxon>
        <taxon>Mycobacteriales</taxon>
        <taxon>Corynebacteriaceae</taxon>
        <taxon>Corynebacterium</taxon>
    </lineage>
</organism>
<dbReference type="PROSITE" id="PS51257">
    <property type="entry name" value="PROKAR_LIPOPROTEIN"/>
    <property type="match status" value="1"/>
</dbReference>
<dbReference type="PANTHER" id="PTHR39192:SF1">
    <property type="entry name" value="IRON UPTAKE SYSTEM COMPONENT EFEO"/>
    <property type="match status" value="1"/>
</dbReference>
<dbReference type="EMBL" id="CP063189">
    <property type="protein sequence ID" value="WCZ32183.1"/>
    <property type="molecule type" value="Genomic_DNA"/>
</dbReference>
<evidence type="ECO:0000256" key="2">
    <source>
        <dbReference type="ARBA" id="ARBA00005989"/>
    </source>
</evidence>
<protein>
    <submittedName>
        <fullName evidence="6">Iron uptake system component EfeO</fullName>
    </submittedName>
</protein>
<proteinExistence type="inferred from homology"/>
<dbReference type="Gene3D" id="1.20.1420.20">
    <property type="entry name" value="M75 peptidase, HXXE motif"/>
    <property type="match status" value="1"/>
</dbReference>
<comment type="similarity">
    <text evidence="2">Belongs to the EfeM/EfeO family.</text>
</comment>
<keyword evidence="7" id="KW-1185">Reference proteome</keyword>
<evidence type="ECO:0000313" key="6">
    <source>
        <dbReference type="EMBL" id="WCZ32183.1"/>
    </source>
</evidence>
<dbReference type="CDD" id="cd14656">
    <property type="entry name" value="Imelysin-like_EfeO"/>
    <property type="match status" value="1"/>
</dbReference>
<evidence type="ECO:0000256" key="1">
    <source>
        <dbReference type="ARBA" id="ARBA00004418"/>
    </source>
</evidence>
<dbReference type="InterPro" id="IPR034981">
    <property type="entry name" value="Imelysin-like_EfeO/Algp7"/>
</dbReference>